<protein>
    <submittedName>
        <fullName evidence="2">Uncharacterized protein</fullName>
    </submittedName>
</protein>
<dbReference type="EMBL" id="WWBZ02000082">
    <property type="protein sequence ID" value="KAF4301299.1"/>
    <property type="molecule type" value="Genomic_DNA"/>
</dbReference>
<dbReference type="Proteomes" id="UP000572817">
    <property type="component" value="Unassembled WGS sequence"/>
</dbReference>
<keyword evidence="3" id="KW-1185">Reference proteome</keyword>
<name>A0A8H4MWD7_9PEZI</name>
<accession>A0A8H4MWD7</accession>
<organism evidence="2 3">
    <name type="scientific">Botryosphaeria dothidea</name>
    <dbReference type="NCBI Taxonomy" id="55169"/>
    <lineage>
        <taxon>Eukaryota</taxon>
        <taxon>Fungi</taxon>
        <taxon>Dikarya</taxon>
        <taxon>Ascomycota</taxon>
        <taxon>Pezizomycotina</taxon>
        <taxon>Dothideomycetes</taxon>
        <taxon>Dothideomycetes incertae sedis</taxon>
        <taxon>Botryosphaeriales</taxon>
        <taxon>Botryosphaeriaceae</taxon>
        <taxon>Botryosphaeria</taxon>
    </lineage>
</organism>
<feature type="compositionally biased region" description="Polar residues" evidence="1">
    <location>
        <begin position="166"/>
        <end position="188"/>
    </location>
</feature>
<gene>
    <name evidence="2" type="ORF">GTA08_BOTSDO10533</name>
</gene>
<feature type="region of interest" description="Disordered" evidence="1">
    <location>
        <begin position="1"/>
        <end position="204"/>
    </location>
</feature>
<comment type="caution">
    <text evidence="2">The sequence shown here is derived from an EMBL/GenBank/DDBJ whole genome shotgun (WGS) entry which is preliminary data.</text>
</comment>
<sequence length="229" mass="23798">MSSEPEQDPETEREIAAALGISGFGRSRGTTRKRQHDKAFTVFNYADFSNDASGCNSIPLGPRRRSDESGAPDSTPEAVTAQSSTEHAASPAAAAPTTTPLAAASANHGPGSDPENRTDPTAGMKASDARKYRKKIKGQANAAGSGLAGFLAMGQKLPDPPIKPSSEPSSTPADSALQTSQEIRQPTSHDAMKGVVHSAESGQTASQDAAYFLPSFIEDPWSKLTGNAT</sequence>
<dbReference type="AlphaFoldDB" id="A0A8H4MWD7"/>
<reference evidence="2" key="1">
    <citation type="submission" date="2020-04" db="EMBL/GenBank/DDBJ databases">
        <title>Genome Assembly and Annotation of Botryosphaeria dothidea sdau 11-99, a Latent Pathogen of Apple Fruit Ring Rot in China.</title>
        <authorList>
            <person name="Yu C."/>
            <person name="Diao Y."/>
            <person name="Lu Q."/>
            <person name="Zhao J."/>
            <person name="Cui S."/>
            <person name="Peng C."/>
            <person name="He B."/>
            <person name="Liu H."/>
        </authorList>
    </citation>
    <scope>NUCLEOTIDE SEQUENCE [LARGE SCALE GENOMIC DNA]</scope>
    <source>
        <strain evidence="2">Sdau11-99</strain>
    </source>
</reference>
<evidence type="ECO:0000256" key="1">
    <source>
        <dbReference type="SAM" id="MobiDB-lite"/>
    </source>
</evidence>
<feature type="compositionally biased region" description="Low complexity" evidence="1">
    <location>
        <begin position="88"/>
        <end position="106"/>
    </location>
</feature>
<evidence type="ECO:0000313" key="2">
    <source>
        <dbReference type="EMBL" id="KAF4301299.1"/>
    </source>
</evidence>
<proteinExistence type="predicted"/>
<dbReference type="OrthoDB" id="3939926at2759"/>
<evidence type="ECO:0000313" key="3">
    <source>
        <dbReference type="Proteomes" id="UP000572817"/>
    </source>
</evidence>